<gene>
    <name evidence="3" type="ORF">EJ05DRAFT_501806</name>
</gene>
<sequence length="167" mass="18793">MASTAAVDHVLHPTTPTNILLPRVVIKFCTQCRWMLRAAYFGQELLSTFGTTIGEVVLQPTMGGLFRIELTYDLNHPAAITSSNDTRSIDTKYIDIKHVLLWDRKTEGGFPETKVLKQRVRDHIEPSRHLGHSEKGEKTSHADMVKHEASSDPSHEAEKQKACEDCK</sequence>
<dbReference type="OrthoDB" id="60822at2759"/>
<dbReference type="InterPro" id="IPR036249">
    <property type="entry name" value="Thioredoxin-like_sf"/>
</dbReference>
<evidence type="ECO:0000313" key="4">
    <source>
        <dbReference type="Proteomes" id="UP000799437"/>
    </source>
</evidence>
<dbReference type="AlphaFoldDB" id="A0A6A6W056"/>
<evidence type="ECO:0000256" key="1">
    <source>
        <dbReference type="ARBA" id="ARBA00023284"/>
    </source>
</evidence>
<evidence type="ECO:0000256" key="2">
    <source>
        <dbReference type="SAM" id="MobiDB-lite"/>
    </source>
</evidence>
<evidence type="ECO:0000313" key="3">
    <source>
        <dbReference type="EMBL" id="KAF2756308.1"/>
    </source>
</evidence>
<name>A0A6A6W056_9PEZI</name>
<protein>
    <submittedName>
        <fullName evidence="3">Uncharacterized protein</fullName>
    </submittedName>
</protein>
<dbReference type="PANTHER" id="PTHR36417">
    <property type="entry name" value="SELENOPROTEIN DOMAIN PROTEIN (AFU_ORTHOLOGUE AFUA_1G05220)"/>
    <property type="match status" value="1"/>
</dbReference>
<keyword evidence="1" id="KW-0676">Redox-active center</keyword>
<keyword evidence="4" id="KW-1185">Reference proteome</keyword>
<dbReference type="RefSeq" id="XP_033598759.1">
    <property type="nucleotide sequence ID" value="XM_033747162.1"/>
</dbReference>
<dbReference type="EMBL" id="ML996575">
    <property type="protein sequence ID" value="KAF2756308.1"/>
    <property type="molecule type" value="Genomic_DNA"/>
</dbReference>
<reference evidence="3" key="1">
    <citation type="journal article" date="2020" name="Stud. Mycol.">
        <title>101 Dothideomycetes genomes: a test case for predicting lifestyles and emergence of pathogens.</title>
        <authorList>
            <person name="Haridas S."/>
            <person name="Albert R."/>
            <person name="Binder M."/>
            <person name="Bloem J."/>
            <person name="Labutti K."/>
            <person name="Salamov A."/>
            <person name="Andreopoulos B."/>
            <person name="Baker S."/>
            <person name="Barry K."/>
            <person name="Bills G."/>
            <person name="Bluhm B."/>
            <person name="Cannon C."/>
            <person name="Castanera R."/>
            <person name="Culley D."/>
            <person name="Daum C."/>
            <person name="Ezra D."/>
            <person name="Gonzalez J."/>
            <person name="Henrissat B."/>
            <person name="Kuo A."/>
            <person name="Liang C."/>
            <person name="Lipzen A."/>
            <person name="Lutzoni F."/>
            <person name="Magnuson J."/>
            <person name="Mondo S."/>
            <person name="Nolan M."/>
            <person name="Ohm R."/>
            <person name="Pangilinan J."/>
            <person name="Park H.-J."/>
            <person name="Ramirez L."/>
            <person name="Alfaro M."/>
            <person name="Sun H."/>
            <person name="Tritt A."/>
            <person name="Yoshinaga Y."/>
            <person name="Zwiers L.-H."/>
            <person name="Turgeon B."/>
            <person name="Goodwin S."/>
            <person name="Spatafora J."/>
            <person name="Crous P."/>
            <person name="Grigoriev I."/>
        </authorList>
    </citation>
    <scope>NUCLEOTIDE SEQUENCE</scope>
    <source>
        <strain evidence="3">CBS 121739</strain>
    </source>
</reference>
<accession>A0A6A6W056</accession>
<dbReference type="Proteomes" id="UP000799437">
    <property type="component" value="Unassembled WGS sequence"/>
</dbReference>
<dbReference type="PANTHER" id="PTHR36417:SF2">
    <property type="entry name" value="SELENOPROTEIN DOMAIN PROTEIN (AFU_ORTHOLOGUE AFUA_1G05220)"/>
    <property type="match status" value="1"/>
</dbReference>
<dbReference type="SUPFAM" id="SSF52833">
    <property type="entry name" value="Thioredoxin-like"/>
    <property type="match status" value="1"/>
</dbReference>
<feature type="region of interest" description="Disordered" evidence="2">
    <location>
        <begin position="121"/>
        <end position="167"/>
    </location>
</feature>
<dbReference type="GeneID" id="54488216"/>
<dbReference type="InterPro" id="IPR011893">
    <property type="entry name" value="Selenoprotein_Rdx-typ"/>
</dbReference>
<proteinExistence type="predicted"/>
<dbReference type="Gene3D" id="3.40.30.10">
    <property type="entry name" value="Glutaredoxin"/>
    <property type="match status" value="1"/>
</dbReference>
<organism evidence="3 4">
    <name type="scientific">Pseudovirgaria hyperparasitica</name>
    <dbReference type="NCBI Taxonomy" id="470096"/>
    <lineage>
        <taxon>Eukaryota</taxon>
        <taxon>Fungi</taxon>
        <taxon>Dikarya</taxon>
        <taxon>Ascomycota</taxon>
        <taxon>Pezizomycotina</taxon>
        <taxon>Dothideomycetes</taxon>
        <taxon>Dothideomycetes incertae sedis</taxon>
        <taxon>Acrospermales</taxon>
        <taxon>Acrospermaceae</taxon>
        <taxon>Pseudovirgaria</taxon>
    </lineage>
</organism>
<dbReference type="Pfam" id="PF10262">
    <property type="entry name" value="Rdx"/>
    <property type="match status" value="1"/>
</dbReference>